<dbReference type="AlphaFoldDB" id="A0A0U9HFS8"/>
<dbReference type="InterPro" id="IPR001091">
    <property type="entry name" value="RM_Methyltransferase"/>
</dbReference>
<dbReference type="GO" id="GO:0008170">
    <property type="term" value="F:N-methyltransferase activity"/>
    <property type="evidence" value="ECO:0007669"/>
    <property type="project" value="InterPro"/>
</dbReference>
<organism evidence="5">
    <name type="scientific">Tepidanaerobacter syntrophicus</name>
    <dbReference type="NCBI Taxonomy" id="224999"/>
    <lineage>
        <taxon>Bacteria</taxon>
        <taxon>Bacillati</taxon>
        <taxon>Bacillota</taxon>
        <taxon>Clostridia</taxon>
        <taxon>Thermosediminibacterales</taxon>
        <taxon>Tepidanaerobacteraceae</taxon>
        <taxon>Tepidanaerobacter</taxon>
    </lineage>
</organism>
<dbReference type="InterPro" id="IPR002941">
    <property type="entry name" value="DNA_methylase_N4/N6"/>
</dbReference>
<dbReference type="GO" id="GO:0032259">
    <property type="term" value="P:methylation"/>
    <property type="evidence" value="ECO:0007669"/>
    <property type="project" value="UniProtKB-KW"/>
</dbReference>
<dbReference type="EMBL" id="DF977002">
    <property type="protein sequence ID" value="GAQ25698.1"/>
    <property type="molecule type" value="Genomic_DNA"/>
</dbReference>
<dbReference type="GO" id="GO:0003677">
    <property type="term" value="F:DNA binding"/>
    <property type="evidence" value="ECO:0007669"/>
    <property type="project" value="InterPro"/>
</dbReference>
<reference evidence="5" key="1">
    <citation type="journal article" date="2016" name="Genome Announc.">
        <title>Draft Genome Sequence of the Syntrophic Lactate-Degrading Bacterium Tepidanaerobacter syntrophicus JLT.</title>
        <authorList>
            <person name="Matsuura N."/>
            <person name="Ohashi A."/>
            <person name="Tourlousse D.M."/>
            <person name="Sekiguchi Y."/>
        </authorList>
    </citation>
    <scope>NUCLEOTIDE SEQUENCE [LARGE SCALE GENOMIC DNA]</scope>
    <source>
        <strain evidence="5">JL</strain>
    </source>
</reference>
<dbReference type="Proteomes" id="UP000062160">
    <property type="component" value="Unassembled WGS sequence"/>
</dbReference>
<feature type="domain" description="DNA methylase N-4/N-6" evidence="4">
    <location>
        <begin position="2"/>
        <end position="58"/>
    </location>
</feature>
<evidence type="ECO:0000256" key="2">
    <source>
        <dbReference type="ARBA" id="ARBA00022679"/>
    </source>
</evidence>
<proteinExistence type="predicted"/>
<accession>A0A0U9HFS8</accession>
<evidence type="ECO:0000256" key="1">
    <source>
        <dbReference type="ARBA" id="ARBA00022603"/>
    </source>
</evidence>
<keyword evidence="3" id="KW-0680">Restriction system</keyword>
<keyword evidence="1 5" id="KW-0489">Methyltransferase</keyword>
<dbReference type="SUPFAM" id="SSF53335">
    <property type="entry name" value="S-adenosyl-L-methionine-dependent methyltransferases"/>
    <property type="match status" value="1"/>
</dbReference>
<dbReference type="PRINTS" id="PR00508">
    <property type="entry name" value="S21N4MTFRASE"/>
</dbReference>
<name>A0A0U9HFS8_9FIRM</name>
<evidence type="ECO:0000313" key="6">
    <source>
        <dbReference type="Proteomes" id="UP000062160"/>
    </source>
</evidence>
<protein>
    <submittedName>
        <fullName evidence="5">DNA methylase</fullName>
    </submittedName>
</protein>
<dbReference type="InterPro" id="IPR029063">
    <property type="entry name" value="SAM-dependent_MTases_sf"/>
</dbReference>
<dbReference type="Pfam" id="PF01555">
    <property type="entry name" value="N6_N4_Mtase"/>
    <property type="match status" value="1"/>
</dbReference>
<evidence type="ECO:0000259" key="4">
    <source>
        <dbReference type="Pfam" id="PF01555"/>
    </source>
</evidence>
<dbReference type="GO" id="GO:0009307">
    <property type="term" value="P:DNA restriction-modification system"/>
    <property type="evidence" value="ECO:0007669"/>
    <property type="project" value="UniProtKB-KW"/>
</dbReference>
<sequence length="75" mass="8180">MPTEKPVALCAYPIQNSSAPNSIVLDPFSGSFSTGIACEQLDRICYAIELDEKYVDVGVKRCVEYVGSDDEVKCT</sequence>
<keyword evidence="2" id="KW-0808">Transferase</keyword>
<dbReference type="STRING" id="224999.GCA_001485475_01734"/>
<evidence type="ECO:0000256" key="3">
    <source>
        <dbReference type="ARBA" id="ARBA00022747"/>
    </source>
</evidence>
<dbReference type="Gene3D" id="3.40.50.150">
    <property type="entry name" value="Vaccinia Virus protein VP39"/>
    <property type="match status" value="1"/>
</dbReference>
<gene>
    <name evidence="5" type="ORF">TSYNT_8235</name>
</gene>
<keyword evidence="6" id="KW-1185">Reference proteome</keyword>
<evidence type="ECO:0000313" key="5">
    <source>
        <dbReference type="EMBL" id="GAQ25698.1"/>
    </source>
</evidence>